<accession>A0A9D4HAG2</accession>
<evidence type="ECO:0000313" key="1">
    <source>
        <dbReference type="EMBL" id="KAH3713351.1"/>
    </source>
</evidence>
<protein>
    <submittedName>
        <fullName evidence="1">Uncharacterized protein</fullName>
    </submittedName>
</protein>
<sequence>MWTNNNTERMNNRLKEKIDWQPKATDQLVDHLHDHVKVQMVDLRRSLFSSGNFIIIPKYAHMKESRLVWTPSQLIRS</sequence>
<gene>
    <name evidence="1" type="ORF">DPMN_073141</name>
</gene>
<name>A0A9D4HAG2_DREPO</name>
<dbReference type="Proteomes" id="UP000828390">
    <property type="component" value="Unassembled WGS sequence"/>
</dbReference>
<organism evidence="1 2">
    <name type="scientific">Dreissena polymorpha</name>
    <name type="common">Zebra mussel</name>
    <name type="synonym">Mytilus polymorpha</name>
    <dbReference type="NCBI Taxonomy" id="45954"/>
    <lineage>
        <taxon>Eukaryota</taxon>
        <taxon>Metazoa</taxon>
        <taxon>Spiralia</taxon>
        <taxon>Lophotrochozoa</taxon>
        <taxon>Mollusca</taxon>
        <taxon>Bivalvia</taxon>
        <taxon>Autobranchia</taxon>
        <taxon>Heteroconchia</taxon>
        <taxon>Euheterodonta</taxon>
        <taxon>Imparidentia</taxon>
        <taxon>Neoheterodontei</taxon>
        <taxon>Myida</taxon>
        <taxon>Dreissenoidea</taxon>
        <taxon>Dreissenidae</taxon>
        <taxon>Dreissena</taxon>
    </lineage>
</organism>
<dbReference type="EMBL" id="JAIWYP010000014">
    <property type="protein sequence ID" value="KAH3713351.1"/>
    <property type="molecule type" value="Genomic_DNA"/>
</dbReference>
<reference evidence="1" key="1">
    <citation type="journal article" date="2019" name="bioRxiv">
        <title>The Genome of the Zebra Mussel, Dreissena polymorpha: A Resource for Invasive Species Research.</title>
        <authorList>
            <person name="McCartney M.A."/>
            <person name="Auch B."/>
            <person name="Kono T."/>
            <person name="Mallez S."/>
            <person name="Zhang Y."/>
            <person name="Obille A."/>
            <person name="Becker A."/>
            <person name="Abrahante J.E."/>
            <person name="Garbe J."/>
            <person name="Badalamenti J.P."/>
            <person name="Herman A."/>
            <person name="Mangelson H."/>
            <person name="Liachko I."/>
            <person name="Sullivan S."/>
            <person name="Sone E.D."/>
            <person name="Koren S."/>
            <person name="Silverstein K.A.T."/>
            <person name="Beckman K.B."/>
            <person name="Gohl D.M."/>
        </authorList>
    </citation>
    <scope>NUCLEOTIDE SEQUENCE</scope>
    <source>
        <strain evidence="1">Duluth1</strain>
        <tissue evidence="1">Whole animal</tissue>
    </source>
</reference>
<proteinExistence type="predicted"/>
<comment type="caution">
    <text evidence="1">The sequence shown here is derived from an EMBL/GenBank/DDBJ whole genome shotgun (WGS) entry which is preliminary data.</text>
</comment>
<keyword evidence="2" id="KW-1185">Reference proteome</keyword>
<reference evidence="1" key="2">
    <citation type="submission" date="2020-11" db="EMBL/GenBank/DDBJ databases">
        <authorList>
            <person name="McCartney M.A."/>
            <person name="Auch B."/>
            <person name="Kono T."/>
            <person name="Mallez S."/>
            <person name="Becker A."/>
            <person name="Gohl D.M."/>
            <person name="Silverstein K.A.T."/>
            <person name="Koren S."/>
            <person name="Bechman K.B."/>
            <person name="Herman A."/>
            <person name="Abrahante J.E."/>
            <person name="Garbe J."/>
        </authorList>
    </citation>
    <scope>NUCLEOTIDE SEQUENCE</scope>
    <source>
        <strain evidence="1">Duluth1</strain>
        <tissue evidence="1">Whole animal</tissue>
    </source>
</reference>
<evidence type="ECO:0000313" key="2">
    <source>
        <dbReference type="Proteomes" id="UP000828390"/>
    </source>
</evidence>
<dbReference type="AlphaFoldDB" id="A0A9D4HAG2"/>